<evidence type="ECO:0000256" key="6">
    <source>
        <dbReference type="ARBA" id="ARBA00022741"/>
    </source>
</evidence>
<reference evidence="13" key="1">
    <citation type="submission" date="2020-11" db="EMBL/GenBank/DDBJ databases">
        <authorList>
            <person name="Whiteford S."/>
        </authorList>
    </citation>
    <scope>NUCLEOTIDE SEQUENCE</scope>
</reference>
<evidence type="ECO:0000256" key="2">
    <source>
        <dbReference type="ARBA" id="ARBA00022527"/>
    </source>
</evidence>
<sequence>MHLYKNVLMDTLYRRKWFIIFILSVYRRLDPVEGLKCYCNSQSESCPNETCETDGFCFASTSRRDGRQHYTFHCIERRSLIPIEHPFTCSTTRSKNESVVIECCDNEDMCNRKLRLELPPPEPGNPAPAPAAALAHLRCMAHCFLLFLMLLKFP</sequence>
<keyword evidence="6" id="KW-0547">Nucleotide-binding</keyword>
<keyword evidence="8" id="KW-0067">ATP-binding</keyword>
<dbReference type="AlphaFoldDB" id="A0A8S4GDS7"/>
<evidence type="ECO:0000256" key="10">
    <source>
        <dbReference type="ARBA" id="ARBA00023136"/>
    </source>
</evidence>
<evidence type="ECO:0000256" key="4">
    <source>
        <dbReference type="ARBA" id="ARBA00022692"/>
    </source>
</evidence>
<feature type="domain" description="Activin types I and II receptor" evidence="12">
    <location>
        <begin position="35"/>
        <end position="113"/>
    </location>
</feature>
<name>A0A8S4GDS7_PLUXY</name>
<evidence type="ECO:0000256" key="8">
    <source>
        <dbReference type="ARBA" id="ARBA00022840"/>
    </source>
</evidence>
<dbReference type="PANTHER" id="PTHR23255">
    <property type="entry name" value="TRANSFORMING GROWTH FACTOR-BETA RECEPTOR TYPE I AND II"/>
    <property type="match status" value="1"/>
</dbReference>
<comment type="caution">
    <text evidence="13">The sequence shown here is derived from an EMBL/GenBank/DDBJ whole genome shotgun (WGS) entry which is preliminary data.</text>
</comment>
<dbReference type="Pfam" id="PF01064">
    <property type="entry name" value="Activin_recp"/>
    <property type="match status" value="1"/>
</dbReference>
<dbReference type="SUPFAM" id="SSF57302">
    <property type="entry name" value="Snake toxin-like"/>
    <property type="match status" value="1"/>
</dbReference>
<comment type="subcellular location">
    <subcellularLocation>
        <location evidence="1">Membrane</location>
        <topology evidence="1">Single-pass membrane protein</topology>
    </subcellularLocation>
</comment>
<keyword evidence="7" id="KW-0418">Kinase</keyword>
<evidence type="ECO:0000313" key="13">
    <source>
        <dbReference type="EMBL" id="CAG9137052.1"/>
    </source>
</evidence>
<dbReference type="GO" id="GO:0005524">
    <property type="term" value="F:ATP binding"/>
    <property type="evidence" value="ECO:0007669"/>
    <property type="project" value="UniProtKB-KW"/>
</dbReference>
<evidence type="ECO:0000256" key="3">
    <source>
        <dbReference type="ARBA" id="ARBA00022679"/>
    </source>
</evidence>
<dbReference type="GO" id="GO:0005886">
    <property type="term" value="C:plasma membrane"/>
    <property type="evidence" value="ECO:0007669"/>
    <property type="project" value="TreeGrafter"/>
</dbReference>
<dbReference type="InterPro" id="IPR000472">
    <property type="entry name" value="Activin_recp"/>
</dbReference>
<evidence type="ECO:0000259" key="12">
    <source>
        <dbReference type="Pfam" id="PF01064"/>
    </source>
</evidence>
<keyword evidence="2" id="KW-0723">Serine/threonine-protein kinase</keyword>
<organism evidence="13 14">
    <name type="scientific">Plutella xylostella</name>
    <name type="common">Diamondback moth</name>
    <name type="synonym">Plutella maculipennis</name>
    <dbReference type="NCBI Taxonomy" id="51655"/>
    <lineage>
        <taxon>Eukaryota</taxon>
        <taxon>Metazoa</taxon>
        <taxon>Ecdysozoa</taxon>
        <taxon>Arthropoda</taxon>
        <taxon>Hexapoda</taxon>
        <taxon>Insecta</taxon>
        <taxon>Pterygota</taxon>
        <taxon>Neoptera</taxon>
        <taxon>Endopterygota</taxon>
        <taxon>Lepidoptera</taxon>
        <taxon>Glossata</taxon>
        <taxon>Ditrysia</taxon>
        <taxon>Yponomeutoidea</taxon>
        <taxon>Plutellidae</taxon>
        <taxon>Plutella</taxon>
    </lineage>
</organism>
<keyword evidence="14" id="KW-1185">Reference proteome</keyword>
<keyword evidence="4" id="KW-0812">Transmembrane</keyword>
<evidence type="ECO:0000256" key="5">
    <source>
        <dbReference type="ARBA" id="ARBA00022729"/>
    </source>
</evidence>
<evidence type="ECO:0000256" key="9">
    <source>
        <dbReference type="ARBA" id="ARBA00022989"/>
    </source>
</evidence>
<dbReference type="GO" id="GO:0071363">
    <property type="term" value="P:cellular response to growth factor stimulus"/>
    <property type="evidence" value="ECO:0007669"/>
    <property type="project" value="TreeGrafter"/>
</dbReference>
<keyword evidence="3" id="KW-0808">Transferase</keyword>
<dbReference type="InterPro" id="IPR045860">
    <property type="entry name" value="Snake_toxin-like_sf"/>
</dbReference>
<dbReference type="EMBL" id="CAJHNJ030000178">
    <property type="protein sequence ID" value="CAG9137052.1"/>
    <property type="molecule type" value="Genomic_DNA"/>
</dbReference>
<evidence type="ECO:0000256" key="11">
    <source>
        <dbReference type="ARBA" id="ARBA00023170"/>
    </source>
</evidence>
<evidence type="ECO:0000256" key="7">
    <source>
        <dbReference type="ARBA" id="ARBA00022777"/>
    </source>
</evidence>
<dbReference type="PANTHER" id="PTHR23255:SF71">
    <property type="entry name" value="RECEPTOR PROTEIN SERINE_THREONINE KINASE"/>
    <property type="match status" value="1"/>
</dbReference>
<proteinExistence type="predicted"/>
<evidence type="ECO:0000256" key="1">
    <source>
        <dbReference type="ARBA" id="ARBA00004167"/>
    </source>
</evidence>
<gene>
    <name evidence="13" type="ORF">PLXY2_LOCUS15304</name>
</gene>
<dbReference type="Proteomes" id="UP000653454">
    <property type="component" value="Unassembled WGS sequence"/>
</dbReference>
<evidence type="ECO:0000313" key="14">
    <source>
        <dbReference type="Proteomes" id="UP000653454"/>
    </source>
</evidence>
<dbReference type="Gene3D" id="2.10.60.10">
    <property type="entry name" value="CD59"/>
    <property type="match status" value="1"/>
</dbReference>
<dbReference type="CDD" id="cd23598">
    <property type="entry name" value="TFP_LU_ECD_Babo"/>
    <property type="match status" value="1"/>
</dbReference>
<accession>A0A8S4GDS7</accession>
<protein>
    <submittedName>
        <fullName evidence="13">(diamondback moth) hypothetical protein</fullName>
    </submittedName>
</protein>
<keyword evidence="10" id="KW-0472">Membrane</keyword>
<dbReference type="InterPro" id="IPR000333">
    <property type="entry name" value="TGFB_receptor"/>
</dbReference>
<dbReference type="GO" id="GO:0004675">
    <property type="term" value="F:transmembrane receptor protein serine/threonine kinase activity"/>
    <property type="evidence" value="ECO:0007669"/>
    <property type="project" value="InterPro"/>
</dbReference>
<keyword evidence="5" id="KW-0732">Signal</keyword>
<keyword evidence="9" id="KW-1133">Transmembrane helix</keyword>
<keyword evidence="11" id="KW-0675">Receptor</keyword>
<dbReference type="GO" id="GO:0043235">
    <property type="term" value="C:receptor complex"/>
    <property type="evidence" value="ECO:0007669"/>
    <property type="project" value="TreeGrafter"/>
</dbReference>